<feature type="transmembrane region" description="Helical" evidence="1">
    <location>
        <begin position="218"/>
        <end position="239"/>
    </location>
</feature>
<keyword evidence="1" id="KW-0812">Transmembrane</keyword>
<organism evidence="2 3">
    <name type="scientific">Algoriphagus pacificus</name>
    <dbReference type="NCBI Taxonomy" id="2811234"/>
    <lineage>
        <taxon>Bacteria</taxon>
        <taxon>Pseudomonadati</taxon>
        <taxon>Bacteroidota</taxon>
        <taxon>Cytophagia</taxon>
        <taxon>Cytophagales</taxon>
        <taxon>Cyclobacteriaceae</taxon>
        <taxon>Algoriphagus</taxon>
    </lineage>
</organism>
<keyword evidence="3" id="KW-1185">Reference proteome</keyword>
<dbReference type="RefSeq" id="WP_206585265.1">
    <property type="nucleotide sequence ID" value="NZ_JAFKCU010000001.1"/>
</dbReference>
<feature type="transmembrane region" description="Helical" evidence="1">
    <location>
        <begin position="193"/>
        <end position="211"/>
    </location>
</feature>
<sequence length="254" mass="29253">MQVKQPISSIYPSMGYWTLLFVLGVFGGFYVTYFSKLTDSFPSVTHIHFGFMSLWMVLAISQPFLIRNKKFALHRTLGKLSYLVLPVVIFTSFLMMRFSYQTQLASLTENIAIGNESMTMEEGLSLLASYQAIGFVYLIWLGTFYGLAILYKKSPAIHARFMIAAVLTFMGPTLDRILFFLFELPHILPGIPIEYASFFLIDLILFFLLIVDIRKGRNIWPISFALGFYILFQLFYTFIQKTEPYSNLANFLLT</sequence>
<feature type="transmembrane region" description="Helical" evidence="1">
    <location>
        <begin position="161"/>
        <end position="181"/>
    </location>
</feature>
<dbReference type="Proteomes" id="UP000664480">
    <property type="component" value="Unassembled WGS sequence"/>
</dbReference>
<protein>
    <submittedName>
        <fullName evidence="2">Uncharacterized protein</fullName>
    </submittedName>
</protein>
<proteinExistence type="predicted"/>
<evidence type="ECO:0000313" key="2">
    <source>
        <dbReference type="EMBL" id="MBN7814631.1"/>
    </source>
</evidence>
<comment type="caution">
    <text evidence="2">The sequence shown here is derived from an EMBL/GenBank/DDBJ whole genome shotgun (WGS) entry which is preliminary data.</text>
</comment>
<feature type="transmembrane region" description="Helical" evidence="1">
    <location>
        <begin position="128"/>
        <end position="149"/>
    </location>
</feature>
<feature type="transmembrane region" description="Helical" evidence="1">
    <location>
        <begin position="47"/>
        <end position="68"/>
    </location>
</feature>
<reference evidence="2 3" key="1">
    <citation type="submission" date="2021-03" db="EMBL/GenBank/DDBJ databases">
        <title>novel species isolated from a fishpond in China.</title>
        <authorList>
            <person name="Lu H."/>
            <person name="Cai Z."/>
        </authorList>
    </citation>
    <scope>NUCLEOTIDE SEQUENCE [LARGE SCALE GENOMIC DNA]</scope>
    <source>
        <strain evidence="2 3">YJ13C</strain>
    </source>
</reference>
<feature type="transmembrane region" description="Helical" evidence="1">
    <location>
        <begin position="14"/>
        <end position="35"/>
    </location>
</feature>
<evidence type="ECO:0000313" key="3">
    <source>
        <dbReference type="Proteomes" id="UP000664480"/>
    </source>
</evidence>
<evidence type="ECO:0000256" key="1">
    <source>
        <dbReference type="SAM" id="Phobius"/>
    </source>
</evidence>
<keyword evidence="1" id="KW-1133">Transmembrane helix</keyword>
<gene>
    <name evidence="2" type="ORF">J0A69_04285</name>
</gene>
<name>A0ABS3CDP3_9BACT</name>
<dbReference type="EMBL" id="JAFKCU010000001">
    <property type="protein sequence ID" value="MBN7814631.1"/>
    <property type="molecule type" value="Genomic_DNA"/>
</dbReference>
<keyword evidence="1" id="KW-0472">Membrane</keyword>
<feature type="transmembrane region" description="Helical" evidence="1">
    <location>
        <begin position="80"/>
        <end position="100"/>
    </location>
</feature>
<accession>A0ABS3CDP3</accession>